<evidence type="ECO:0000313" key="2">
    <source>
        <dbReference type="Proteomes" id="UP000516590"/>
    </source>
</evidence>
<organism evidence="1 2">
    <name type="scientific">Rhizobium phage Palo</name>
    <dbReference type="NCBI Taxonomy" id="2767573"/>
    <lineage>
        <taxon>Viruses</taxon>
        <taxon>Duplodnaviria</taxon>
        <taxon>Heunggongvirae</taxon>
        <taxon>Uroviricota</taxon>
        <taxon>Caudoviricetes</taxon>
        <taxon>Autographivirales</taxon>
        <taxon>Dunnvirinae</taxon>
        <taxon>Palovirus</taxon>
        <taxon>Palovirus palo</taxon>
    </lineage>
</organism>
<accession>A0A7L8G641</accession>
<proteinExistence type="predicted"/>
<reference evidence="1 2" key="1">
    <citation type="submission" date="2020-07" db="EMBL/GenBank/DDBJ databases">
        <title>Complete genome sequence of Rhizobium phaseoli phage Palo.</title>
        <authorList>
            <person name="Nabhani A."/>
            <person name="Rushing L."/>
            <person name="Newkirk H."/>
            <person name="Gonzalez C."/>
            <person name="Young R."/>
            <person name="Liu M."/>
        </authorList>
    </citation>
    <scope>NUCLEOTIDE SEQUENCE [LARGE SCALE GENOMIC DNA]</scope>
</reference>
<gene>
    <name evidence="1" type="ORF">CPT_Palo_050</name>
</gene>
<dbReference type="EMBL" id="MT708544">
    <property type="protein sequence ID" value="QOE32109.1"/>
    <property type="molecule type" value="Genomic_DNA"/>
</dbReference>
<protein>
    <submittedName>
        <fullName evidence="1">Uncharacterized protein</fullName>
    </submittedName>
</protein>
<name>A0A7L8G641_9CAUD</name>
<dbReference type="Proteomes" id="UP000516590">
    <property type="component" value="Segment"/>
</dbReference>
<keyword evidence="2" id="KW-1185">Reference proteome</keyword>
<evidence type="ECO:0000313" key="1">
    <source>
        <dbReference type="EMBL" id="QOE32109.1"/>
    </source>
</evidence>
<sequence length="131" mass="14946">MEPVFAQFNNEAEIMTLYAGKPVGIETVELTEDDPRVMVFRSRMFRQEIVAFQPLTPMQFKLGMLYLNLVPDQIDVAIAALAEPDRTIAKIYWTSTQVFKRDDPILIAIASTFGITSIQLDEAWKYAEKLV</sequence>